<dbReference type="AlphaFoldDB" id="A0AAD6WSU0"/>
<proteinExistence type="predicted"/>
<sequence>MVLKALSLSNFHPRRSCRASIWKILTITAFRPHVDAGWSYVGLPASTLVYPLSTLVYPGLRRRKFGYVGYAVNLKNWHQIGEAGNYHDQWVRLPPWSTRVGAPCVYMGPERSACQRSFKTRWEIWNRLCHEEILKVMKVPTAPGVEYVYNEDDYEKPAEGTKKQRAKPPRGAVKKQKVTGEQDKPQRKKKVETAATTARKATVKRVRAQQKSGGAKKAKK</sequence>
<evidence type="ECO:0000313" key="2">
    <source>
        <dbReference type="EMBL" id="KAJ7024052.1"/>
    </source>
</evidence>
<feature type="region of interest" description="Disordered" evidence="1">
    <location>
        <begin position="156"/>
        <end position="220"/>
    </location>
</feature>
<name>A0AAD6WSU0_9AGAR</name>
<reference evidence="2" key="1">
    <citation type="submission" date="2023-03" db="EMBL/GenBank/DDBJ databases">
        <title>Massive genome expansion in bonnet fungi (Mycena s.s.) driven by repeated elements and novel gene families across ecological guilds.</title>
        <authorList>
            <consortium name="Lawrence Berkeley National Laboratory"/>
            <person name="Harder C.B."/>
            <person name="Miyauchi S."/>
            <person name="Viragh M."/>
            <person name="Kuo A."/>
            <person name="Thoen E."/>
            <person name="Andreopoulos B."/>
            <person name="Lu D."/>
            <person name="Skrede I."/>
            <person name="Drula E."/>
            <person name="Henrissat B."/>
            <person name="Morin E."/>
            <person name="Kohler A."/>
            <person name="Barry K."/>
            <person name="LaButti K."/>
            <person name="Morin E."/>
            <person name="Salamov A."/>
            <person name="Lipzen A."/>
            <person name="Mereny Z."/>
            <person name="Hegedus B."/>
            <person name="Baldrian P."/>
            <person name="Stursova M."/>
            <person name="Weitz H."/>
            <person name="Taylor A."/>
            <person name="Grigoriev I.V."/>
            <person name="Nagy L.G."/>
            <person name="Martin F."/>
            <person name="Kauserud H."/>
        </authorList>
    </citation>
    <scope>NUCLEOTIDE SEQUENCE</scope>
    <source>
        <strain evidence="2">CBHHK200</strain>
    </source>
</reference>
<protein>
    <submittedName>
        <fullName evidence="2">Uncharacterized protein</fullName>
    </submittedName>
</protein>
<evidence type="ECO:0000256" key="1">
    <source>
        <dbReference type="SAM" id="MobiDB-lite"/>
    </source>
</evidence>
<gene>
    <name evidence="2" type="ORF">C8F04DRAFT_1192786</name>
</gene>
<organism evidence="2 3">
    <name type="scientific">Mycena alexandri</name>
    <dbReference type="NCBI Taxonomy" id="1745969"/>
    <lineage>
        <taxon>Eukaryota</taxon>
        <taxon>Fungi</taxon>
        <taxon>Dikarya</taxon>
        <taxon>Basidiomycota</taxon>
        <taxon>Agaricomycotina</taxon>
        <taxon>Agaricomycetes</taxon>
        <taxon>Agaricomycetidae</taxon>
        <taxon>Agaricales</taxon>
        <taxon>Marasmiineae</taxon>
        <taxon>Mycenaceae</taxon>
        <taxon>Mycena</taxon>
    </lineage>
</organism>
<keyword evidence="3" id="KW-1185">Reference proteome</keyword>
<evidence type="ECO:0000313" key="3">
    <source>
        <dbReference type="Proteomes" id="UP001218188"/>
    </source>
</evidence>
<feature type="compositionally biased region" description="Basic residues" evidence="1">
    <location>
        <begin position="163"/>
        <end position="177"/>
    </location>
</feature>
<dbReference type="Proteomes" id="UP001218188">
    <property type="component" value="Unassembled WGS sequence"/>
</dbReference>
<dbReference type="EMBL" id="JARJCM010000176">
    <property type="protein sequence ID" value="KAJ7024052.1"/>
    <property type="molecule type" value="Genomic_DNA"/>
</dbReference>
<feature type="compositionally biased region" description="Basic residues" evidence="1">
    <location>
        <begin position="201"/>
        <end position="220"/>
    </location>
</feature>
<accession>A0AAD6WSU0</accession>
<comment type="caution">
    <text evidence="2">The sequence shown here is derived from an EMBL/GenBank/DDBJ whole genome shotgun (WGS) entry which is preliminary data.</text>
</comment>